<dbReference type="AlphaFoldDB" id="A0A7V5XHU3"/>
<organism evidence="2">
    <name type="scientific">Thermodesulfobacterium geofontis</name>
    <dbReference type="NCBI Taxonomy" id="1295609"/>
    <lineage>
        <taxon>Bacteria</taxon>
        <taxon>Pseudomonadati</taxon>
        <taxon>Thermodesulfobacteriota</taxon>
        <taxon>Thermodesulfobacteria</taxon>
        <taxon>Thermodesulfobacteriales</taxon>
        <taxon>Thermodesulfobacteriaceae</taxon>
        <taxon>Thermodesulfobacterium</taxon>
    </lineage>
</organism>
<evidence type="ECO:0000259" key="1">
    <source>
        <dbReference type="PROSITE" id="PS50910"/>
    </source>
</evidence>
<dbReference type="InterPro" id="IPR007842">
    <property type="entry name" value="HEPN_dom"/>
</dbReference>
<dbReference type="PROSITE" id="PS50910">
    <property type="entry name" value="HEPN"/>
    <property type="match status" value="1"/>
</dbReference>
<name>A0A7V5XHU3_9BACT</name>
<dbReference type="Gene3D" id="1.20.120.330">
    <property type="entry name" value="Nucleotidyltransferases domain 2"/>
    <property type="match status" value="1"/>
</dbReference>
<protein>
    <submittedName>
        <fullName evidence="2">HEPN domain-containing protein</fullName>
    </submittedName>
</protein>
<proteinExistence type="predicted"/>
<reference evidence="2" key="1">
    <citation type="journal article" date="2020" name="mSystems">
        <title>Genome- and Community-Level Interaction Insights into Carbon Utilization and Element Cycling Functions of Hydrothermarchaeota in Hydrothermal Sediment.</title>
        <authorList>
            <person name="Zhou Z."/>
            <person name="Liu Y."/>
            <person name="Xu W."/>
            <person name="Pan J."/>
            <person name="Luo Z.H."/>
            <person name="Li M."/>
        </authorList>
    </citation>
    <scope>NUCLEOTIDE SEQUENCE [LARGE SCALE GENOMIC DNA]</scope>
    <source>
        <strain evidence="2">SpSt-106</strain>
    </source>
</reference>
<dbReference type="SMART" id="SM00748">
    <property type="entry name" value="HEPN"/>
    <property type="match status" value="1"/>
</dbReference>
<evidence type="ECO:0000313" key="2">
    <source>
        <dbReference type="EMBL" id="HHQ16744.1"/>
    </source>
</evidence>
<sequence length="129" mass="15282">MNRWKDWYEQGLRDFERAKLDLEYKYYEWVCFTAQQSAEKVLKALALKLGFTVWGHSLNEILSVISSKIDVPNEIKEFAKLLDLYYIPTRYPNGFSIGKPADYFTEKQAKEALNATNNIIRFCENYLHR</sequence>
<comment type="caution">
    <text evidence="2">The sequence shown here is derived from an EMBL/GenBank/DDBJ whole genome shotgun (WGS) entry which is preliminary data.</text>
</comment>
<gene>
    <name evidence="2" type="ORF">ENM15_08045</name>
</gene>
<dbReference type="EMBL" id="DRWR01000130">
    <property type="protein sequence ID" value="HHQ16744.1"/>
    <property type="molecule type" value="Genomic_DNA"/>
</dbReference>
<feature type="domain" description="HEPN" evidence="1">
    <location>
        <begin position="8"/>
        <end position="119"/>
    </location>
</feature>
<dbReference type="Pfam" id="PF05168">
    <property type="entry name" value="HEPN"/>
    <property type="match status" value="1"/>
</dbReference>
<dbReference type="SUPFAM" id="SSF81593">
    <property type="entry name" value="Nucleotidyltransferase substrate binding subunit/domain"/>
    <property type="match status" value="1"/>
</dbReference>
<accession>A0A7V5XHU3</accession>